<organism evidence="1">
    <name type="scientific">Anguilla anguilla</name>
    <name type="common">European freshwater eel</name>
    <name type="synonym">Muraena anguilla</name>
    <dbReference type="NCBI Taxonomy" id="7936"/>
    <lineage>
        <taxon>Eukaryota</taxon>
        <taxon>Metazoa</taxon>
        <taxon>Chordata</taxon>
        <taxon>Craniata</taxon>
        <taxon>Vertebrata</taxon>
        <taxon>Euteleostomi</taxon>
        <taxon>Actinopterygii</taxon>
        <taxon>Neopterygii</taxon>
        <taxon>Teleostei</taxon>
        <taxon>Anguilliformes</taxon>
        <taxon>Anguillidae</taxon>
        <taxon>Anguilla</taxon>
    </lineage>
</organism>
<proteinExistence type="predicted"/>
<protein>
    <submittedName>
        <fullName evidence="1">Uncharacterized protein</fullName>
    </submittedName>
</protein>
<sequence length="23" mass="2920">MYVCTYKCLYILYTYVYTIIIYI</sequence>
<reference evidence="1" key="1">
    <citation type="submission" date="2014-11" db="EMBL/GenBank/DDBJ databases">
        <authorList>
            <person name="Amaro Gonzalez C."/>
        </authorList>
    </citation>
    <scope>NUCLEOTIDE SEQUENCE</scope>
</reference>
<evidence type="ECO:0000313" key="1">
    <source>
        <dbReference type="EMBL" id="JAH81622.1"/>
    </source>
</evidence>
<dbReference type="EMBL" id="GBXM01026955">
    <property type="protein sequence ID" value="JAH81622.1"/>
    <property type="molecule type" value="Transcribed_RNA"/>
</dbReference>
<name>A0A0E9VU90_ANGAN</name>
<reference evidence="1" key="2">
    <citation type="journal article" date="2015" name="Fish Shellfish Immunol.">
        <title>Early steps in the European eel (Anguilla anguilla)-Vibrio vulnificus interaction in the gills: Role of the RtxA13 toxin.</title>
        <authorList>
            <person name="Callol A."/>
            <person name="Pajuelo D."/>
            <person name="Ebbesson L."/>
            <person name="Teles M."/>
            <person name="MacKenzie S."/>
            <person name="Amaro C."/>
        </authorList>
    </citation>
    <scope>NUCLEOTIDE SEQUENCE</scope>
</reference>
<accession>A0A0E9VU90</accession>
<dbReference type="AlphaFoldDB" id="A0A0E9VU90"/>